<dbReference type="InterPro" id="IPR050480">
    <property type="entry name" value="CysZ-like"/>
</dbReference>
<dbReference type="NCBIfam" id="NF003433">
    <property type="entry name" value="PRK04949.1"/>
    <property type="match status" value="1"/>
</dbReference>
<keyword evidence="7 11" id="KW-1133">Transmembrane helix</keyword>
<proteinExistence type="predicted"/>
<feature type="transmembrane region" description="Helical" evidence="11">
    <location>
        <begin position="69"/>
        <end position="93"/>
    </location>
</feature>
<reference evidence="13" key="2">
    <citation type="journal article" date="2016" name="Genome Announc.">
        <title>Draft Genome Sequences of Two Novel Amoeba-Resistant Intranuclear Bacteria, 'Candidatus Berkiella cookevillensis' and 'Candidatus Berkiella aquae'.</title>
        <authorList>
            <person name="Mehari Y.T."/>
            <person name="Arivett B.A."/>
            <person name="Farone A.L."/>
            <person name="Gunderson J.H."/>
            <person name="Farone M.B."/>
        </authorList>
    </citation>
    <scope>NUCLEOTIDE SEQUENCE</scope>
    <source>
        <strain evidence="13">HT99</strain>
    </source>
</reference>
<keyword evidence="6 11" id="KW-0812">Transmembrane</keyword>
<comment type="caution">
    <text evidence="12">The sequence shown here is derived from an EMBL/GenBank/DDBJ whole genome shotgun (WGS) entry which is preliminary data.</text>
</comment>
<comment type="subcellular location">
    <subcellularLocation>
        <location evidence="1">Membrane</location>
        <topology evidence="1">Multi-pass membrane protein</topology>
    </subcellularLocation>
</comment>
<evidence type="ECO:0000256" key="7">
    <source>
        <dbReference type="ARBA" id="ARBA00022989"/>
    </source>
</evidence>
<keyword evidence="8" id="KW-0764">Sulfate transport</keyword>
<name>A0A0Q9YLR0_9GAMM</name>
<dbReference type="Proteomes" id="UP000051497">
    <property type="component" value="Unassembled WGS sequence"/>
</dbReference>
<evidence type="ECO:0000256" key="1">
    <source>
        <dbReference type="ARBA" id="ARBA00004141"/>
    </source>
</evidence>
<dbReference type="AlphaFoldDB" id="A0A0Q9YLR0"/>
<evidence type="ECO:0000313" key="13">
    <source>
        <dbReference type="EMBL" id="MCS5711514.1"/>
    </source>
</evidence>
<protein>
    <submittedName>
        <fullName evidence="12">Putative sulfate transport protein CysZ</fullName>
    </submittedName>
    <submittedName>
        <fullName evidence="13">Sulfate transporter CysZ</fullName>
    </submittedName>
</protein>
<dbReference type="EMBL" id="LKAJ01000004">
    <property type="protein sequence ID" value="KRG21584.1"/>
    <property type="molecule type" value="Genomic_DNA"/>
</dbReference>
<reference evidence="12" key="1">
    <citation type="submission" date="2015-09" db="EMBL/GenBank/DDBJ databases">
        <title>Draft Genome Sequences of Two Novel Amoeba-resistant Intranuclear Bacteria, Candidatus Berkiella cookevillensis and Candidatus Berkiella aquae.</title>
        <authorList>
            <person name="Mehari Y.T."/>
            <person name="Arivett B.A."/>
            <person name="Farone A.L."/>
            <person name="Gunderson J.H."/>
            <person name="Farone M.B."/>
        </authorList>
    </citation>
    <scope>NUCLEOTIDE SEQUENCE [LARGE SCALE GENOMIC DNA]</scope>
    <source>
        <strain evidence="12">HT99</strain>
    </source>
</reference>
<dbReference type="EMBL" id="LKAJ02000001">
    <property type="protein sequence ID" value="MCS5711514.1"/>
    <property type="molecule type" value="Genomic_DNA"/>
</dbReference>
<dbReference type="GO" id="GO:0019344">
    <property type="term" value="P:cysteine biosynthetic process"/>
    <property type="evidence" value="ECO:0007669"/>
    <property type="project" value="UniProtKB-KW"/>
</dbReference>
<keyword evidence="9 11" id="KW-0472">Membrane</keyword>
<evidence type="ECO:0000256" key="8">
    <source>
        <dbReference type="ARBA" id="ARBA00023032"/>
    </source>
</evidence>
<keyword evidence="4" id="KW-0997">Cell inner membrane</keyword>
<keyword evidence="2" id="KW-0813">Transport</keyword>
<evidence type="ECO:0000313" key="12">
    <source>
        <dbReference type="EMBL" id="KRG21584.1"/>
    </source>
</evidence>
<evidence type="ECO:0000256" key="11">
    <source>
        <dbReference type="SAM" id="Phobius"/>
    </source>
</evidence>
<dbReference type="GO" id="GO:0005886">
    <property type="term" value="C:plasma membrane"/>
    <property type="evidence" value="ECO:0007669"/>
    <property type="project" value="TreeGrafter"/>
</dbReference>
<dbReference type="RefSeq" id="WP_075065965.1">
    <property type="nucleotide sequence ID" value="NZ_LKAJ02000001.1"/>
</dbReference>
<evidence type="ECO:0000256" key="6">
    <source>
        <dbReference type="ARBA" id="ARBA00022692"/>
    </source>
</evidence>
<gene>
    <name evidence="13" type="primary">cysZ</name>
    <name evidence="13" type="ORF">HT99x_008705</name>
    <name evidence="12" type="ORF">HT99x_01337</name>
</gene>
<evidence type="ECO:0000256" key="4">
    <source>
        <dbReference type="ARBA" id="ARBA00022519"/>
    </source>
</evidence>
<feature type="transmembrane region" description="Helical" evidence="11">
    <location>
        <begin position="214"/>
        <end position="237"/>
    </location>
</feature>
<evidence type="ECO:0000256" key="5">
    <source>
        <dbReference type="ARBA" id="ARBA00022605"/>
    </source>
</evidence>
<dbReference type="PANTHER" id="PTHR37468">
    <property type="entry name" value="SULFATE TRANSPORTER CYSZ"/>
    <property type="match status" value="1"/>
</dbReference>
<keyword evidence="14" id="KW-1185">Reference proteome</keyword>
<evidence type="ECO:0000313" key="14">
    <source>
        <dbReference type="Proteomes" id="UP000051497"/>
    </source>
</evidence>
<organism evidence="12">
    <name type="scientific">Candidatus Berkiella aquae</name>
    <dbReference type="NCBI Taxonomy" id="295108"/>
    <lineage>
        <taxon>Bacteria</taxon>
        <taxon>Pseudomonadati</taxon>
        <taxon>Pseudomonadota</taxon>
        <taxon>Gammaproteobacteria</taxon>
        <taxon>Candidatus Berkiellales</taxon>
        <taxon>Candidatus Berkiellaceae</taxon>
        <taxon>Candidatus Berkiella</taxon>
    </lineage>
</organism>
<keyword evidence="10" id="KW-0198">Cysteine biosynthesis</keyword>
<sequence length="256" mass="28646">MLATRQSDFIQGAKYLLQGFKVYTHPHIKPYIYVPLLINFIIFGVLFYLGIHYLNHKLSILTVSSWPSWLQWIGGILSFIKGFIITSLLVLFLGISAVLATICANVAAAPFNGLLSESYAKVLGETLPSRPLLQTVGASLLREGQKFLYYLPRGLLVGAISVILYFIPPFNLLTPILLYWFAAWMMAIQYIDYPADNEHVKFALLIKAFKTNKALCLGFGLAVCAISSIPFINFFVLPAAVLGATKLWVEKLKREH</sequence>
<reference evidence="13" key="3">
    <citation type="submission" date="2021-06" db="EMBL/GenBank/DDBJ databases">
        <title>Genomic Description and Analysis of Intracellular Bacteria, Candidatus Berkiella cookevillensis and Candidatus Berkiella aquae.</title>
        <authorList>
            <person name="Kidane D.T."/>
            <person name="Mehari Y.T."/>
            <person name="Rice F.C."/>
            <person name="Arivett B.A."/>
            <person name="Farone A.L."/>
            <person name="Berk S.G."/>
            <person name="Farone M.B."/>
        </authorList>
    </citation>
    <scope>NUCLEOTIDE SEQUENCE</scope>
    <source>
        <strain evidence="13">HT99</strain>
    </source>
</reference>
<dbReference type="GO" id="GO:0009675">
    <property type="term" value="F:high-affinity sulfate:proton symporter activity"/>
    <property type="evidence" value="ECO:0007669"/>
    <property type="project" value="TreeGrafter"/>
</dbReference>
<dbReference type="Pfam" id="PF07264">
    <property type="entry name" value="EI24"/>
    <property type="match status" value="1"/>
</dbReference>
<accession>A0A0Q9YLR0</accession>
<evidence type="ECO:0000256" key="2">
    <source>
        <dbReference type="ARBA" id="ARBA00022448"/>
    </source>
</evidence>
<dbReference type="PANTHER" id="PTHR37468:SF1">
    <property type="entry name" value="SULFATE TRANSPORTER CYSZ"/>
    <property type="match status" value="1"/>
</dbReference>
<keyword evidence="5" id="KW-0028">Amino-acid biosynthesis</keyword>
<keyword evidence="3" id="KW-1003">Cell membrane</keyword>
<dbReference type="InterPro" id="IPR059112">
    <property type="entry name" value="CysZ/EI24"/>
</dbReference>
<evidence type="ECO:0000256" key="3">
    <source>
        <dbReference type="ARBA" id="ARBA00022475"/>
    </source>
</evidence>
<dbReference type="GO" id="GO:0000103">
    <property type="term" value="P:sulfate assimilation"/>
    <property type="evidence" value="ECO:0007669"/>
    <property type="project" value="TreeGrafter"/>
</dbReference>
<feature type="transmembrane region" description="Helical" evidence="11">
    <location>
        <begin position="31"/>
        <end position="49"/>
    </location>
</feature>
<dbReference type="STRING" id="295108.HT99x_01337"/>
<dbReference type="OrthoDB" id="5292355at2"/>
<dbReference type="PATRIC" id="fig|1590043.3.peg.1360"/>
<evidence type="ECO:0000256" key="9">
    <source>
        <dbReference type="ARBA" id="ARBA00023136"/>
    </source>
</evidence>
<evidence type="ECO:0000256" key="10">
    <source>
        <dbReference type="ARBA" id="ARBA00023192"/>
    </source>
</evidence>